<feature type="domain" description="DUF8094" evidence="1">
    <location>
        <begin position="39"/>
        <end position="329"/>
    </location>
</feature>
<evidence type="ECO:0000313" key="3">
    <source>
        <dbReference type="Proteomes" id="UP000003963"/>
    </source>
</evidence>
<evidence type="ECO:0000313" key="2">
    <source>
        <dbReference type="EMBL" id="EFL26641.1"/>
    </source>
</evidence>
<proteinExistence type="predicted"/>
<accession>D9W730</accession>
<dbReference type="Proteomes" id="UP000003963">
    <property type="component" value="Unassembled WGS sequence"/>
</dbReference>
<keyword evidence="3" id="KW-1185">Reference proteome</keyword>
<reference evidence="2 3" key="1">
    <citation type="submission" date="2009-02" db="EMBL/GenBank/DDBJ databases">
        <title>Annotation of Streptomyces hygroscopicus strain ATCC 53653.</title>
        <authorList>
            <consortium name="The Broad Institute Genome Sequencing Platform"/>
            <consortium name="Broad Institute Microbial Sequencing Center"/>
            <person name="Fischbach M."/>
            <person name="Godfrey P."/>
            <person name="Ward D."/>
            <person name="Young S."/>
            <person name="Zeng Q."/>
            <person name="Koehrsen M."/>
            <person name="Alvarado L."/>
            <person name="Berlin A.M."/>
            <person name="Bochicchio J."/>
            <person name="Borenstein D."/>
            <person name="Chapman S.B."/>
            <person name="Chen Z."/>
            <person name="Engels R."/>
            <person name="Freedman E."/>
            <person name="Gellesch M."/>
            <person name="Goldberg J."/>
            <person name="Griggs A."/>
            <person name="Gujja S."/>
            <person name="Heilman E.R."/>
            <person name="Heiman D.I."/>
            <person name="Hepburn T.A."/>
            <person name="Howarth C."/>
            <person name="Jen D."/>
            <person name="Larson L."/>
            <person name="Lewis B."/>
            <person name="Mehta T."/>
            <person name="Park D."/>
            <person name="Pearson M."/>
            <person name="Richards J."/>
            <person name="Roberts A."/>
            <person name="Saif S."/>
            <person name="Shea T.D."/>
            <person name="Shenoy N."/>
            <person name="Sisk P."/>
            <person name="Stolte C."/>
            <person name="Sykes S.N."/>
            <person name="Thomson T."/>
            <person name="Walk T."/>
            <person name="White J."/>
            <person name="Yandava C."/>
            <person name="Straight P."/>
            <person name="Clardy J."/>
            <person name="Hung D."/>
            <person name="Kolter R."/>
            <person name="Mekalanos J."/>
            <person name="Walker S."/>
            <person name="Walsh C.T."/>
            <person name="Wieland-Brown L.C."/>
            <person name="Haas B."/>
            <person name="Nusbaum C."/>
            <person name="Birren B."/>
        </authorList>
    </citation>
    <scope>NUCLEOTIDE SEQUENCE [LARGE SCALE GENOMIC DNA]</scope>
    <source>
        <strain evidence="2 3">ATCC 53653</strain>
    </source>
</reference>
<dbReference type="HOGENOM" id="CLU_067337_0_0_11"/>
<dbReference type="Pfam" id="PF26366">
    <property type="entry name" value="DUF8094"/>
    <property type="match status" value="1"/>
</dbReference>
<sequence length="330" mass="35771">MTRRSPRRPSVLPSAAAVLALGMTLTGCMTVHGERENIPSVDKAEAAETLKDFTATYNKAYRELDPSVASEVETGPLEAISRADLKAQHANSPQGNPNYPPLKLSDATFHIPRQIGWPKFFVADTDSNRDSNRWLVVFTRQGADDPWKAAYLSILSQDEVPAFAADKDGWAKPVKAAGPAPRLAVRPDKLSRDYADYLMTGKGDTFADGSATTGIRDSRDKFKKTPKFWTQYIDTAAAAGSAEAPVGLRTEDGGAVVFFTSHHRQKQTMAKGFRPNPDPQVKALMTGEAKRAVTLTRVAESAVRVPAKDAADPKVTFLNRLEGVTGAKGE</sequence>
<dbReference type="STRING" id="457427.SSOG_06355"/>
<dbReference type="AlphaFoldDB" id="D9W730"/>
<dbReference type="InterPro" id="IPR058407">
    <property type="entry name" value="DUF8094"/>
</dbReference>
<name>D9W730_9ACTN</name>
<protein>
    <recommendedName>
        <fullName evidence="1">DUF8094 domain-containing protein</fullName>
    </recommendedName>
</protein>
<evidence type="ECO:0000259" key="1">
    <source>
        <dbReference type="Pfam" id="PF26366"/>
    </source>
</evidence>
<dbReference type="EMBL" id="GG657754">
    <property type="protein sequence ID" value="EFL26641.1"/>
    <property type="molecule type" value="Genomic_DNA"/>
</dbReference>
<gene>
    <name evidence="2" type="ORF">SSOG_06355</name>
</gene>
<dbReference type="PROSITE" id="PS51257">
    <property type="entry name" value="PROKAR_LIPOPROTEIN"/>
    <property type="match status" value="1"/>
</dbReference>
<organism evidence="2 3">
    <name type="scientific">Streptomyces himastatinicus ATCC 53653</name>
    <dbReference type="NCBI Taxonomy" id="457427"/>
    <lineage>
        <taxon>Bacteria</taxon>
        <taxon>Bacillati</taxon>
        <taxon>Actinomycetota</taxon>
        <taxon>Actinomycetes</taxon>
        <taxon>Kitasatosporales</taxon>
        <taxon>Streptomycetaceae</taxon>
        <taxon>Streptomyces</taxon>
        <taxon>Streptomyces violaceusniger group</taxon>
    </lineage>
</organism>